<reference evidence="2 3" key="1">
    <citation type="journal article" date="2012" name="PLoS Pathog.">
        <title>Diverse lifestyles and strategies of plant pathogenesis encoded in the genomes of eighteen Dothideomycetes fungi.</title>
        <authorList>
            <person name="Ohm R.A."/>
            <person name="Feau N."/>
            <person name="Henrissat B."/>
            <person name="Schoch C.L."/>
            <person name="Horwitz B.A."/>
            <person name="Barry K.W."/>
            <person name="Condon B.J."/>
            <person name="Copeland A.C."/>
            <person name="Dhillon B."/>
            <person name="Glaser F."/>
            <person name="Hesse C.N."/>
            <person name="Kosti I."/>
            <person name="LaButti K."/>
            <person name="Lindquist E.A."/>
            <person name="Lucas S."/>
            <person name="Salamov A.A."/>
            <person name="Bradshaw R.E."/>
            <person name="Ciuffetti L."/>
            <person name="Hamelin R.C."/>
            <person name="Kema G.H.J."/>
            <person name="Lawrence C."/>
            <person name="Scott J.A."/>
            <person name="Spatafora J.W."/>
            <person name="Turgeon B.G."/>
            <person name="de Wit P.J.G.M."/>
            <person name="Zhong S."/>
            <person name="Goodwin S.B."/>
            <person name="Grigoriev I.V."/>
        </authorList>
    </citation>
    <scope>NUCLEOTIDE SEQUENCE [LARGE SCALE GENOMIC DNA]</scope>
    <source>
        <strain evidence="3">28A</strain>
    </source>
</reference>
<dbReference type="HOGENOM" id="CLU_1517729_0_0_1"/>
<feature type="region of interest" description="Disordered" evidence="1">
    <location>
        <begin position="91"/>
        <end position="146"/>
    </location>
</feature>
<dbReference type="AlphaFoldDB" id="R0JVP5"/>
<organism evidence="2 3">
    <name type="scientific">Exserohilum turcicum (strain 28A)</name>
    <name type="common">Northern leaf blight fungus</name>
    <name type="synonym">Setosphaeria turcica</name>
    <dbReference type="NCBI Taxonomy" id="671987"/>
    <lineage>
        <taxon>Eukaryota</taxon>
        <taxon>Fungi</taxon>
        <taxon>Dikarya</taxon>
        <taxon>Ascomycota</taxon>
        <taxon>Pezizomycotina</taxon>
        <taxon>Dothideomycetes</taxon>
        <taxon>Pleosporomycetidae</taxon>
        <taxon>Pleosporales</taxon>
        <taxon>Pleosporineae</taxon>
        <taxon>Pleosporaceae</taxon>
        <taxon>Exserohilum</taxon>
    </lineage>
</organism>
<dbReference type="Proteomes" id="UP000016935">
    <property type="component" value="Unassembled WGS sequence"/>
</dbReference>
<reference evidence="2 3" key="2">
    <citation type="journal article" date="2013" name="PLoS Genet.">
        <title>Comparative genome structure, secondary metabolite, and effector coding capacity across Cochliobolus pathogens.</title>
        <authorList>
            <person name="Condon B.J."/>
            <person name="Leng Y."/>
            <person name="Wu D."/>
            <person name="Bushley K.E."/>
            <person name="Ohm R.A."/>
            <person name="Otillar R."/>
            <person name="Martin J."/>
            <person name="Schackwitz W."/>
            <person name="Grimwood J."/>
            <person name="MohdZainudin N."/>
            <person name="Xue C."/>
            <person name="Wang R."/>
            <person name="Manning V.A."/>
            <person name="Dhillon B."/>
            <person name="Tu Z.J."/>
            <person name="Steffenson B.J."/>
            <person name="Salamov A."/>
            <person name="Sun H."/>
            <person name="Lowry S."/>
            <person name="LaButti K."/>
            <person name="Han J."/>
            <person name="Copeland A."/>
            <person name="Lindquist E."/>
            <person name="Barry K."/>
            <person name="Schmutz J."/>
            <person name="Baker S.E."/>
            <person name="Ciuffetti L.M."/>
            <person name="Grigoriev I.V."/>
            <person name="Zhong S."/>
            <person name="Turgeon B.G."/>
        </authorList>
    </citation>
    <scope>NUCLEOTIDE SEQUENCE [LARGE SCALE GENOMIC DNA]</scope>
    <source>
        <strain evidence="3">28A</strain>
    </source>
</reference>
<feature type="compositionally biased region" description="Basic residues" evidence="1">
    <location>
        <begin position="122"/>
        <end position="146"/>
    </location>
</feature>
<feature type="compositionally biased region" description="Low complexity" evidence="1">
    <location>
        <begin position="10"/>
        <end position="21"/>
    </location>
</feature>
<sequence>MPFSSLFDSPARQTQKTKTQTAPPPRAVRSRSIGKRKSIFHVGHSSRTHSYTGRPLTAKERLHVARQRLRKFEKKVKKEQRRTWRVLDPRPCCAVPAPAQGARRSNRPRPKDPREPAERRRAIEKRKRRKEERAKAKAKAKARRKLKQAKFREILIELKKKLGLC</sequence>
<evidence type="ECO:0000313" key="2">
    <source>
        <dbReference type="EMBL" id="EOA85043.1"/>
    </source>
</evidence>
<feature type="region of interest" description="Disordered" evidence="1">
    <location>
        <begin position="1"/>
        <end position="57"/>
    </location>
</feature>
<evidence type="ECO:0000256" key="1">
    <source>
        <dbReference type="SAM" id="MobiDB-lite"/>
    </source>
</evidence>
<keyword evidence="3" id="KW-1185">Reference proteome</keyword>
<feature type="compositionally biased region" description="Basic residues" evidence="1">
    <location>
        <begin position="28"/>
        <end position="47"/>
    </location>
</feature>
<dbReference type="GeneID" id="19403638"/>
<evidence type="ECO:0000313" key="3">
    <source>
        <dbReference type="Proteomes" id="UP000016935"/>
    </source>
</evidence>
<proteinExistence type="predicted"/>
<feature type="compositionally biased region" description="Basic and acidic residues" evidence="1">
    <location>
        <begin position="109"/>
        <end position="121"/>
    </location>
</feature>
<dbReference type="RefSeq" id="XP_008027016.1">
    <property type="nucleotide sequence ID" value="XM_008028825.1"/>
</dbReference>
<protein>
    <submittedName>
        <fullName evidence="2">Uncharacterized protein</fullName>
    </submittedName>
</protein>
<dbReference type="EMBL" id="KB908703">
    <property type="protein sequence ID" value="EOA85043.1"/>
    <property type="molecule type" value="Genomic_DNA"/>
</dbReference>
<accession>R0JVP5</accession>
<gene>
    <name evidence="2" type="ORF">SETTUDRAFT_32275</name>
</gene>
<name>R0JVP5_EXST2</name>
<dbReference type="OrthoDB" id="3692564at2759"/>